<dbReference type="InterPro" id="IPR003474">
    <property type="entry name" value="Glcn_transporter"/>
</dbReference>
<dbReference type="AlphaFoldDB" id="A0A0N8HA46"/>
<evidence type="ECO:0000313" key="3">
    <source>
        <dbReference type="Proteomes" id="UP000050454"/>
    </source>
</evidence>
<feature type="transmembrane region" description="Helical" evidence="1">
    <location>
        <begin position="58"/>
        <end position="75"/>
    </location>
</feature>
<dbReference type="GO" id="GO:0005886">
    <property type="term" value="C:plasma membrane"/>
    <property type="evidence" value="ECO:0007669"/>
    <property type="project" value="TreeGrafter"/>
</dbReference>
<keyword evidence="1" id="KW-1133">Transmembrane helix</keyword>
<feature type="transmembrane region" description="Helical" evidence="1">
    <location>
        <begin position="417"/>
        <end position="442"/>
    </location>
</feature>
<keyword evidence="1" id="KW-0812">Transmembrane</keyword>
<feature type="transmembrane region" description="Helical" evidence="1">
    <location>
        <begin position="262"/>
        <end position="280"/>
    </location>
</feature>
<proteinExistence type="predicted"/>
<dbReference type="PATRIC" id="fig|1605367.3.peg.1416"/>
<feature type="transmembrane region" description="Helical" evidence="1">
    <location>
        <begin position="103"/>
        <end position="121"/>
    </location>
</feature>
<dbReference type="Proteomes" id="UP000050454">
    <property type="component" value="Unassembled WGS sequence"/>
</dbReference>
<protein>
    <submittedName>
        <fullName evidence="2">Gluconate transporter</fullName>
    </submittedName>
</protein>
<dbReference type="PIRSF" id="PIRSF002746">
    <property type="entry name" value="Gluconate_transporter"/>
    <property type="match status" value="1"/>
</dbReference>
<dbReference type="PANTHER" id="PTHR30354:SF11">
    <property type="entry name" value="PERMEASE"/>
    <property type="match status" value="1"/>
</dbReference>
<feature type="transmembrane region" description="Helical" evidence="1">
    <location>
        <begin position="226"/>
        <end position="242"/>
    </location>
</feature>
<evidence type="ECO:0000256" key="1">
    <source>
        <dbReference type="SAM" id="Phobius"/>
    </source>
</evidence>
<dbReference type="Pfam" id="PF02447">
    <property type="entry name" value="GntP_permease"/>
    <property type="match status" value="1"/>
</dbReference>
<comment type="caution">
    <text evidence="2">The sequence shown here is derived from an EMBL/GenBank/DDBJ whole genome shotgun (WGS) entry which is preliminary data.</text>
</comment>
<accession>A0A0N8HA46</accession>
<evidence type="ECO:0000313" key="2">
    <source>
        <dbReference type="EMBL" id="KPM49156.1"/>
    </source>
</evidence>
<feature type="transmembrane region" description="Helical" evidence="1">
    <location>
        <begin position="133"/>
        <end position="154"/>
    </location>
</feature>
<dbReference type="RefSeq" id="WP_055143078.1">
    <property type="nucleotide sequence ID" value="NZ_CAKZPM010000010.1"/>
</dbReference>
<gene>
    <name evidence="2" type="ORF">AFM12_00455</name>
</gene>
<sequence>MLILLLLLAVALIVLSTTRFKLHPFLALIFVAILFGLAAGVDTQTLIESINEGFGKTLGSIGLVIIIGVMIGSFLEHTGGAVRLANGMLKLIGKKRVPEAMSLTGWLISIPVFGDSGFVILNSLNKALTKKAGLSLTVTTVCLATGLMATHTMVPPTPGPIATASIIGADLGLVIMFGAVISLIALIPPIIFAKKYASKTWIEPELGDDNADFDEKLKTAPSFMKSLLPVIIPLLLIVLKSVNDFGSYIGDGQLKTLIDFVGTPVIALIIGLLLAFLLPRKLQQSMISSEGWLGKALLDSASIVMITGAGGVFGKVLQNAGLGDVIGNALADYPVGILLPFIISSALKTAQGSSTVAMITTASIITPMLPQLGLDTEVSKALAVLAIGAGSAVVSHVSDSFFWLVTQMTGMNISQGYRIHTVATGIVGVSCFILIFIAKMIWG</sequence>
<dbReference type="PANTHER" id="PTHR30354">
    <property type="entry name" value="GNT FAMILY GLUCONATE TRANSPORTER"/>
    <property type="match status" value="1"/>
</dbReference>
<feature type="transmembrane region" description="Helical" evidence="1">
    <location>
        <begin position="292"/>
        <end position="313"/>
    </location>
</feature>
<feature type="transmembrane region" description="Helical" evidence="1">
    <location>
        <begin position="26"/>
        <end position="46"/>
    </location>
</feature>
<dbReference type="STRING" id="1605367.AFM12_00455"/>
<dbReference type="EMBL" id="LGTQ01000005">
    <property type="protein sequence ID" value="KPM49156.1"/>
    <property type="molecule type" value="Genomic_DNA"/>
</dbReference>
<feature type="transmembrane region" description="Helical" evidence="1">
    <location>
        <begin position="325"/>
        <end position="343"/>
    </location>
</feature>
<feature type="transmembrane region" description="Helical" evidence="1">
    <location>
        <begin position="350"/>
        <end position="369"/>
    </location>
</feature>
<feature type="transmembrane region" description="Helical" evidence="1">
    <location>
        <begin position="166"/>
        <end position="192"/>
    </location>
</feature>
<name>A0A0N8HA46_9BACT</name>
<organism evidence="2 3">
    <name type="scientific">Jiulongibacter sediminis</name>
    <dbReference type="NCBI Taxonomy" id="1605367"/>
    <lineage>
        <taxon>Bacteria</taxon>
        <taxon>Pseudomonadati</taxon>
        <taxon>Bacteroidota</taxon>
        <taxon>Cytophagia</taxon>
        <taxon>Cytophagales</taxon>
        <taxon>Leadbetterellaceae</taxon>
        <taxon>Jiulongibacter</taxon>
    </lineage>
</organism>
<keyword evidence="3" id="KW-1185">Reference proteome</keyword>
<dbReference type="GO" id="GO:0015128">
    <property type="term" value="F:gluconate transmembrane transporter activity"/>
    <property type="evidence" value="ECO:0007669"/>
    <property type="project" value="InterPro"/>
</dbReference>
<reference evidence="2 3" key="1">
    <citation type="submission" date="2015-07" db="EMBL/GenBank/DDBJ databases">
        <title>The draft genome sequence of Leadbetterella sp. JN14-9.</title>
        <authorList>
            <person name="Liu Y."/>
            <person name="Du J."/>
            <person name="Shao Z."/>
        </authorList>
    </citation>
    <scope>NUCLEOTIDE SEQUENCE [LARGE SCALE GENOMIC DNA]</scope>
    <source>
        <strain evidence="2 3">JN14-9</strain>
    </source>
</reference>
<keyword evidence="1" id="KW-0472">Membrane</keyword>
<dbReference type="OrthoDB" id="9787129at2"/>
<dbReference type="NCBIfam" id="TIGR00791">
    <property type="entry name" value="gntP"/>
    <property type="match status" value="1"/>
</dbReference>
<feature type="transmembrane region" description="Helical" evidence="1">
    <location>
        <begin position="381"/>
        <end position="405"/>
    </location>
</feature>